<dbReference type="KEGG" id="vg:5659308"/>
<organismHost>
    <name type="scientific">Chlorella</name>
    <dbReference type="NCBI Taxonomy" id="3071"/>
</organismHost>
<protein>
    <submittedName>
        <fullName evidence="1">Uncharacterized protein b427L</fullName>
    </submittedName>
</protein>
<evidence type="ECO:0000313" key="1">
    <source>
        <dbReference type="EMBL" id="ABT14826.1"/>
    </source>
</evidence>
<dbReference type="Proteomes" id="UP000202419">
    <property type="component" value="Segment"/>
</dbReference>
<accession>A7IWV2</accession>
<dbReference type="RefSeq" id="YP_001497623.1">
    <property type="nucleotide sequence ID" value="NC_009898.1"/>
</dbReference>
<dbReference type="EMBL" id="DQ491002">
    <property type="protein sequence ID" value="ABT14826.1"/>
    <property type="molecule type" value="Genomic_DNA"/>
</dbReference>
<gene>
    <name evidence="1" type="primary">b427L</name>
    <name evidence="1" type="ORF">NY2A_b427L</name>
</gene>
<keyword evidence="2" id="KW-1185">Reference proteome</keyword>
<sequence length="96" mass="10795">MSNSPKNSNAMPIHLRSLSRKKLRIVLGRKLKKAVTSSSLISLVSTRIINIPWKNSCGNASFLISSRFNTVSSTKRKTFKIQDLSKGSKYRVMILQ</sequence>
<organism evidence="1 2">
    <name type="scientific">Paramecium bursaria Chlorella virus NY2A</name>
    <name type="common">PBCV-NY2A</name>
    <dbReference type="NCBI Taxonomy" id="46021"/>
    <lineage>
        <taxon>Viruses</taxon>
        <taxon>Varidnaviria</taxon>
        <taxon>Bamfordvirae</taxon>
        <taxon>Nucleocytoviricota</taxon>
        <taxon>Megaviricetes</taxon>
        <taxon>Algavirales</taxon>
        <taxon>Phycodnaviridae</taxon>
        <taxon>Chlorovirus</taxon>
        <taxon>Chlorovirus americanus</taxon>
    </lineage>
</organism>
<name>A7IWV2_PBCVN</name>
<dbReference type="GeneID" id="5659308"/>
<reference evidence="1 2" key="1">
    <citation type="journal article" date="2007" name="Virology">
        <title>Sequence and annotation of the 369-kb NY-2A and the 345-kb AR158 viruses that infect Chlorella NC64A.</title>
        <authorList>
            <person name="Fitzgerald L.A."/>
            <person name="Graves M.V."/>
            <person name="Li X."/>
            <person name="Feldblyum T."/>
            <person name="Nierman W.C."/>
            <person name="Van Etten J.L."/>
        </authorList>
    </citation>
    <scope>NUCLEOTIDE SEQUENCE [LARGE SCALE GENOMIC DNA]</scope>
    <source>
        <strain evidence="1 2">NY-2A</strain>
    </source>
</reference>
<proteinExistence type="predicted"/>
<evidence type="ECO:0000313" key="2">
    <source>
        <dbReference type="Proteomes" id="UP000202419"/>
    </source>
</evidence>